<evidence type="ECO:0000313" key="3">
    <source>
        <dbReference type="Proteomes" id="UP001235030"/>
    </source>
</evidence>
<proteinExistence type="predicted"/>
<dbReference type="Proteomes" id="UP001235030">
    <property type="component" value="Chromosome"/>
</dbReference>
<keyword evidence="3" id="KW-1185">Reference proteome</keyword>
<organism evidence="2 3">
    <name type="scientific">Terrisporobacter mayombei</name>
    <dbReference type="NCBI Taxonomy" id="1541"/>
    <lineage>
        <taxon>Bacteria</taxon>
        <taxon>Bacillati</taxon>
        <taxon>Bacillota</taxon>
        <taxon>Clostridia</taxon>
        <taxon>Peptostreptococcales</taxon>
        <taxon>Peptostreptococcaceae</taxon>
        <taxon>Terrisporobacter</taxon>
    </lineage>
</organism>
<gene>
    <name evidence="2" type="ORF">TEMA_06860</name>
</gene>
<feature type="transmembrane region" description="Helical" evidence="1">
    <location>
        <begin position="52"/>
        <end position="71"/>
    </location>
</feature>
<keyword evidence="1" id="KW-0812">Transmembrane</keyword>
<name>A0ABY9PZA9_9FIRM</name>
<keyword evidence="1" id="KW-0472">Membrane</keyword>
<reference evidence="2 3" key="1">
    <citation type="submission" date="2022-07" db="EMBL/GenBank/DDBJ databases">
        <title>Genome sequence of Terrisporobacter mayombei DSM6539.</title>
        <authorList>
            <person name="Boeer T."/>
            <person name="Bengelsdorf F.R."/>
            <person name="Daniel R."/>
            <person name="Poehlein A."/>
        </authorList>
    </citation>
    <scope>NUCLEOTIDE SEQUENCE [LARGE SCALE GENOMIC DNA]</scope>
    <source>
        <strain evidence="2 3">DSM 6539</strain>
    </source>
</reference>
<accession>A0ABY9PZA9</accession>
<evidence type="ECO:0000256" key="1">
    <source>
        <dbReference type="SAM" id="Phobius"/>
    </source>
</evidence>
<protein>
    <recommendedName>
        <fullName evidence="4">DUF2975 domain-containing protein</fullName>
    </recommendedName>
</protein>
<sequence>MRKESLIRFLRRIIIGFGILGAVVYTQVFPILGHGMEELLPRFSTYYMPWLIFIWITASPCYMILFYGWKVTEQIEQDTIFTRKSAQLLKKVSWWALVDTIFFTVGNLVFFFIKAVGVVYFFASLVGVFMGLAVVITAAMLPHLAYKAAELNEENELTI</sequence>
<evidence type="ECO:0000313" key="2">
    <source>
        <dbReference type="EMBL" id="WMT80370.1"/>
    </source>
</evidence>
<feature type="transmembrane region" description="Helical" evidence="1">
    <location>
        <begin position="92"/>
        <end position="113"/>
    </location>
</feature>
<dbReference type="InterPro" id="IPR021354">
    <property type="entry name" value="DUF2975"/>
</dbReference>
<dbReference type="RefSeq" id="WP_228104621.1">
    <property type="nucleotide sequence ID" value="NZ_CP101637.1"/>
</dbReference>
<dbReference type="EMBL" id="CP101637">
    <property type="protein sequence ID" value="WMT80370.1"/>
    <property type="molecule type" value="Genomic_DNA"/>
</dbReference>
<dbReference type="Pfam" id="PF11188">
    <property type="entry name" value="DUF2975"/>
    <property type="match status" value="1"/>
</dbReference>
<feature type="transmembrane region" description="Helical" evidence="1">
    <location>
        <begin position="12"/>
        <end position="32"/>
    </location>
</feature>
<evidence type="ECO:0008006" key="4">
    <source>
        <dbReference type="Google" id="ProtNLM"/>
    </source>
</evidence>
<keyword evidence="1" id="KW-1133">Transmembrane helix</keyword>
<feature type="transmembrane region" description="Helical" evidence="1">
    <location>
        <begin position="119"/>
        <end position="141"/>
    </location>
</feature>